<evidence type="ECO:0000313" key="1">
    <source>
        <dbReference type="EMBL" id="JAD99420.1"/>
    </source>
</evidence>
<name>A0A0A9ENG4_ARUDO</name>
<proteinExistence type="predicted"/>
<sequence>MRGQGTTACQNRI</sequence>
<organism evidence="1">
    <name type="scientific">Arundo donax</name>
    <name type="common">Giant reed</name>
    <name type="synonym">Donax arundinaceus</name>
    <dbReference type="NCBI Taxonomy" id="35708"/>
    <lineage>
        <taxon>Eukaryota</taxon>
        <taxon>Viridiplantae</taxon>
        <taxon>Streptophyta</taxon>
        <taxon>Embryophyta</taxon>
        <taxon>Tracheophyta</taxon>
        <taxon>Spermatophyta</taxon>
        <taxon>Magnoliopsida</taxon>
        <taxon>Liliopsida</taxon>
        <taxon>Poales</taxon>
        <taxon>Poaceae</taxon>
        <taxon>PACMAD clade</taxon>
        <taxon>Arundinoideae</taxon>
        <taxon>Arundineae</taxon>
        <taxon>Arundo</taxon>
    </lineage>
</organism>
<reference evidence="1" key="1">
    <citation type="submission" date="2014-09" db="EMBL/GenBank/DDBJ databases">
        <authorList>
            <person name="Magalhaes I.L.F."/>
            <person name="Oliveira U."/>
            <person name="Santos F.R."/>
            <person name="Vidigal T.H.D.A."/>
            <person name="Brescovit A.D."/>
            <person name="Santos A.J."/>
        </authorList>
    </citation>
    <scope>NUCLEOTIDE SEQUENCE</scope>
    <source>
        <tissue evidence="1">Shoot tissue taken approximately 20 cm above the soil surface</tissue>
    </source>
</reference>
<reference evidence="1" key="2">
    <citation type="journal article" date="2015" name="Data Brief">
        <title>Shoot transcriptome of the giant reed, Arundo donax.</title>
        <authorList>
            <person name="Barrero R.A."/>
            <person name="Guerrero F.D."/>
            <person name="Moolhuijzen P."/>
            <person name="Goolsby J.A."/>
            <person name="Tidwell J."/>
            <person name="Bellgard S.E."/>
            <person name="Bellgard M.I."/>
        </authorList>
    </citation>
    <scope>NUCLEOTIDE SEQUENCE</scope>
    <source>
        <tissue evidence="1">Shoot tissue taken approximately 20 cm above the soil surface</tissue>
    </source>
</reference>
<accession>A0A0A9ENG4</accession>
<dbReference type="EMBL" id="GBRH01198475">
    <property type="protein sequence ID" value="JAD99420.1"/>
    <property type="molecule type" value="Transcribed_RNA"/>
</dbReference>
<protein>
    <submittedName>
        <fullName evidence="1">Uncharacterized protein</fullName>
    </submittedName>
</protein>